<dbReference type="NCBIfam" id="NF040713">
    <property type="entry name" value="ZapE"/>
    <property type="match status" value="1"/>
</dbReference>
<name>A0A2C9ZJ40_9ACTN</name>
<evidence type="ECO:0000313" key="3">
    <source>
        <dbReference type="EMBL" id="OUC77131.1"/>
    </source>
</evidence>
<dbReference type="PANTHER" id="PTHR12169">
    <property type="entry name" value="ATPASE N2B"/>
    <property type="match status" value="1"/>
</dbReference>
<dbReference type="InterPro" id="IPR005654">
    <property type="entry name" value="ATPase_AFG1-like"/>
</dbReference>
<dbReference type="GO" id="GO:0051301">
    <property type="term" value="P:cell division"/>
    <property type="evidence" value="ECO:0007669"/>
    <property type="project" value="UniProtKB-KW"/>
</dbReference>
<dbReference type="STRING" id="417102.CA982_19005"/>
<organism evidence="3 4">
    <name type="scientific">Gordonia lacunae</name>
    <dbReference type="NCBI Taxonomy" id="417102"/>
    <lineage>
        <taxon>Bacteria</taxon>
        <taxon>Bacillati</taxon>
        <taxon>Actinomycetota</taxon>
        <taxon>Actinomycetes</taxon>
        <taxon>Mycobacteriales</taxon>
        <taxon>Gordoniaceae</taxon>
        <taxon>Gordonia</taxon>
    </lineage>
</organism>
<keyword evidence="3" id="KW-0132">Cell division</keyword>
<sequence>MHQAVVTAISAAAADAGIVLDPQQRLLVDRLAVLVPEGHRRTRRSSGPRGLYVHGSAGRGKTWLADAFFDAGPTPRKTRIHFHSFFEELHRRVHEHRNDPHSLRLGIDDVVGDSELLYFDELHVHDSGDARLLTRLLEYVLARRITVLATSNYAPDDLLPNPIWHHLFEPGIAMIKDHFDVHHLDGQTDYRASPRPDSVGFAAGTWITVPASDRLSPSTETVGLTVRGRRFEVSSEGDGCLQASFAQLCDAPVSTIEYLTWAGTYSRWTITDVPTFDDADEEAQQRFVNLVDILVDENIAVTFTSPHTLPVFCSAATASRPDAFRMTSRLRLIRPTA</sequence>
<dbReference type="GO" id="GO:0016887">
    <property type="term" value="F:ATP hydrolysis activity"/>
    <property type="evidence" value="ECO:0007669"/>
    <property type="project" value="InterPro"/>
</dbReference>
<dbReference type="EMBL" id="NGFO01000024">
    <property type="protein sequence ID" value="OUC77131.1"/>
    <property type="molecule type" value="Genomic_DNA"/>
</dbReference>
<keyword evidence="4" id="KW-1185">Reference proteome</keyword>
<dbReference type="InterPro" id="IPR027417">
    <property type="entry name" value="P-loop_NTPase"/>
</dbReference>
<protein>
    <submittedName>
        <fullName evidence="3">Cell division protein ZapE</fullName>
    </submittedName>
</protein>
<dbReference type="Proteomes" id="UP000194632">
    <property type="component" value="Unassembled WGS sequence"/>
</dbReference>
<evidence type="ECO:0000256" key="2">
    <source>
        <dbReference type="ARBA" id="ARBA00022840"/>
    </source>
</evidence>
<keyword evidence="2" id="KW-0067">ATP-binding</keyword>
<dbReference type="GO" id="GO:0005737">
    <property type="term" value="C:cytoplasm"/>
    <property type="evidence" value="ECO:0007669"/>
    <property type="project" value="TreeGrafter"/>
</dbReference>
<proteinExistence type="predicted"/>
<gene>
    <name evidence="3" type="ORF">CA982_19005</name>
</gene>
<dbReference type="Gene3D" id="3.40.50.300">
    <property type="entry name" value="P-loop containing nucleotide triphosphate hydrolases"/>
    <property type="match status" value="1"/>
</dbReference>
<dbReference type="GO" id="GO:0005524">
    <property type="term" value="F:ATP binding"/>
    <property type="evidence" value="ECO:0007669"/>
    <property type="project" value="UniProtKB-KW"/>
</dbReference>
<dbReference type="GO" id="GO:0032153">
    <property type="term" value="C:cell division site"/>
    <property type="evidence" value="ECO:0007669"/>
    <property type="project" value="TreeGrafter"/>
</dbReference>
<keyword evidence="3" id="KW-0131">Cell cycle</keyword>
<evidence type="ECO:0000313" key="4">
    <source>
        <dbReference type="Proteomes" id="UP000194632"/>
    </source>
</evidence>
<dbReference type="Pfam" id="PF03969">
    <property type="entry name" value="AFG1_ATPase"/>
    <property type="match status" value="1"/>
</dbReference>
<dbReference type="PANTHER" id="PTHR12169:SF6">
    <property type="entry name" value="AFG1-LIKE ATPASE"/>
    <property type="match status" value="1"/>
</dbReference>
<dbReference type="OrthoDB" id="9774491at2"/>
<evidence type="ECO:0000256" key="1">
    <source>
        <dbReference type="ARBA" id="ARBA00022741"/>
    </source>
</evidence>
<dbReference type="AlphaFoldDB" id="A0A2C9ZJ40"/>
<dbReference type="SUPFAM" id="SSF52540">
    <property type="entry name" value="P-loop containing nucleoside triphosphate hydrolases"/>
    <property type="match status" value="1"/>
</dbReference>
<accession>A0A2C9ZJ40</accession>
<comment type="caution">
    <text evidence="3">The sequence shown here is derived from an EMBL/GenBank/DDBJ whole genome shotgun (WGS) entry which is preliminary data.</text>
</comment>
<keyword evidence="1" id="KW-0547">Nucleotide-binding</keyword>
<reference evidence="3 4" key="1">
    <citation type="submission" date="2017-05" db="EMBL/GenBank/DDBJ databases">
        <title>Biotechnological potential of actinobacteria isolated from South African environments.</title>
        <authorList>
            <person name="Le Roes-Hill M."/>
            <person name="Prins A."/>
            <person name="Durrell K.A."/>
        </authorList>
    </citation>
    <scope>NUCLEOTIDE SEQUENCE [LARGE SCALE GENOMIC DNA]</scope>
    <source>
        <strain evidence="3">BS2</strain>
    </source>
</reference>